<keyword evidence="2" id="KW-1185">Reference proteome</keyword>
<accession>A0ACC6JWT6</accession>
<sequence length="155" mass="17480">MKKIVNVEHWLRFLGKTHAALLDLGLDPRLPFITVYPGDTEFYLEPEPGVSYKFDTETAVMKAVIITFIRRVELEPEFNDILSPPYGCTSKHFVREVWGNPVNFRDPVALPQPIGKTGGWDAYELSGKGFAGVEIMYQYTSDFETSAVIFSAKGK</sequence>
<evidence type="ECO:0000313" key="2">
    <source>
        <dbReference type="Proteomes" id="UP001259587"/>
    </source>
</evidence>
<dbReference type="EMBL" id="JAVDTH010000001">
    <property type="protein sequence ID" value="MDR6710644.1"/>
    <property type="molecule type" value="Genomic_DNA"/>
</dbReference>
<comment type="caution">
    <text evidence="1">The sequence shown here is derived from an EMBL/GenBank/DDBJ whole genome shotgun (WGS) entry which is preliminary data.</text>
</comment>
<evidence type="ECO:0000313" key="1">
    <source>
        <dbReference type="EMBL" id="MDR6710644.1"/>
    </source>
</evidence>
<proteinExistence type="predicted"/>
<dbReference type="Proteomes" id="UP001259587">
    <property type="component" value="Unassembled WGS sequence"/>
</dbReference>
<organism evidence="1 2">
    <name type="scientific">Pseudomonas hunanensis</name>
    <dbReference type="NCBI Taxonomy" id="1247546"/>
    <lineage>
        <taxon>Bacteria</taxon>
        <taxon>Pseudomonadati</taxon>
        <taxon>Pseudomonadota</taxon>
        <taxon>Gammaproteobacteria</taxon>
        <taxon>Pseudomonadales</taxon>
        <taxon>Pseudomonadaceae</taxon>
        <taxon>Pseudomonas</taxon>
    </lineage>
</organism>
<protein>
    <submittedName>
        <fullName evidence="1">Uncharacterized protein</fullName>
    </submittedName>
</protein>
<reference evidence="1" key="1">
    <citation type="submission" date="2023-07" db="EMBL/GenBank/DDBJ databases">
        <title>Sorghum-associated microbial communities from plants grown in Nebraska, USA.</title>
        <authorList>
            <person name="Schachtman D."/>
        </authorList>
    </citation>
    <scope>NUCLEOTIDE SEQUENCE</scope>
    <source>
        <strain evidence="1">BE56</strain>
    </source>
</reference>
<name>A0ACC6JWT6_9PSED</name>
<gene>
    <name evidence="1" type="ORF">J2W83_000233</name>
</gene>